<sequence length="524" mass="61039">MTWMPKQRKKCTIRGWTLGITGTQNTLASRSSDTFRTTNKFWFISGLGCTNILTLSLRWFYWEWIHWRNTWSTSNQGFDLARYFGTYMYFWPHYNIDYAVWWDTEYGGQTLDDFRRLQPGICLLQKQHVVVHSIKSGRHKPKKVKLRPPATQDTNWYMQSAWCSVGLARVGITILNLKKPFIHTQMTSHNLYVGIIKSTTSTPWNNYLKPPYQDIPTNTTSGYDKIYYRWDMDTGTDNAIIITKKTTSDPGTMNIVTNTMPYYTWFYGWKYRDIQTLGYKSSEPSATDYHTMFFWWYKFKGEEGFDWLDKNNRTWIMLTLKEPPTTYSGNITDGGISSMMNLVQHGPFATTAKDLQYLYEWDNATINSNLSIPISYKSFWQWGGQTTHSGQDVVNPCGGLAPRIYVTDPSIVHETTIHPWDIDTTGFIRKDKLREIIGGDTRGLPEETQEMDTDTTPYDPTKEEEESDMEGSSDSSWPSSSEEELSTDDGLTQTRRKTETLAKRIAHERQRRKHLRSKLLKLCE</sequence>
<dbReference type="InterPro" id="IPR004219">
    <property type="entry name" value="TTvirus_Unk"/>
</dbReference>
<evidence type="ECO:0000256" key="6">
    <source>
        <dbReference type="ARBA" id="ARBA00022844"/>
    </source>
</evidence>
<evidence type="ECO:0000256" key="7">
    <source>
        <dbReference type="RuleBase" id="RU361230"/>
    </source>
</evidence>
<keyword evidence="9" id="KW-0472">Membrane</keyword>
<feature type="compositionally biased region" description="Acidic residues" evidence="8">
    <location>
        <begin position="462"/>
        <end position="471"/>
    </location>
</feature>
<evidence type="ECO:0000256" key="4">
    <source>
        <dbReference type="ARBA" id="ARBA00022431"/>
    </source>
</evidence>
<comment type="subcellular location">
    <subcellularLocation>
        <location evidence="1 7">Virion</location>
    </subcellularLocation>
</comment>
<evidence type="ECO:0000256" key="9">
    <source>
        <dbReference type="SAM" id="Phobius"/>
    </source>
</evidence>
<dbReference type="EMBL" id="MT010527">
    <property type="protein sequence ID" value="QLG20791.1"/>
    <property type="molecule type" value="Genomic_DNA"/>
</dbReference>
<evidence type="ECO:0000256" key="5">
    <source>
        <dbReference type="ARBA" id="ARBA00022561"/>
    </source>
</evidence>
<evidence type="ECO:0000313" key="10">
    <source>
        <dbReference type="EMBL" id="QLG20791.1"/>
    </source>
</evidence>
<comment type="function">
    <text evidence="7">Self-assembles to form an icosahedral capsid.</text>
</comment>
<evidence type="ECO:0000256" key="8">
    <source>
        <dbReference type="SAM" id="MobiDB-lite"/>
    </source>
</evidence>
<accession>A0A7D5GIA1</accession>
<proteinExistence type="inferred from homology"/>
<feature type="region of interest" description="Disordered" evidence="8">
    <location>
        <begin position="438"/>
        <end position="512"/>
    </location>
</feature>
<keyword evidence="6 7" id="KW-0946">Virion</keyword>
<feature type="transmembrane region" description="Helical" evidence="9">
    <location>
        <begin position="41"/>
        <end position="61"/>
    </location>
</feature>
<keyword evidence="9" id="KW-1133">Transmembrane helix</keyword>
<feature type="compositionally biased region" description="Basic and acidic residues" evidence="8">
    <location>
        <begin position="496"/>
        <end position="508"/>
    </location>
</feature>
<keyword evidence="5 7" id="KW-0167">Capsid protein</keyword>
<dbReference type="Pfam" id="PF02956">
    <property type="entry name" value="TT_ORF1"/>
    <property type="match status" value="1"/>
</dbReference>
<evidence type="ECO:0000256" key="1">
    <source>
        <dbReference type="ARBA" id="ARBA00004328"/>
    </source>
</evidence>
<evidence type="ECO:0000256" key="3">
    <source>
        <dbReference type="ARBA" id="ARBA00018091"/>
    </source>
</evidence>
<dbReference type="GO" id="GO:0039615">
    <property type="term" value="C:T=1 icosahedral viral capsid"/>
    <property type="evidence" value="ECO:0007669"/>
    <property type="project" value="UniProtKB-UniRule"/>
</dbReference>
<reference evidence="10" key="1">
    <citation type="submission" date="2020-01" db="EMBL/GenBank/DDBJ databases">
        <authorList>
            <person name="Weber M.N."/>
            <person name="Canal C.W."/>
        </authorList>
    </citation>
    <scope>NUCLEOTIDE SEQUENCE</scope>
    <source>
        <strain evidence="10">LV23</strain>
    </source>
</reference>
<keyword evidence="4 7" id="KW-1140">T=1 icosahedral capsid protein</keyword>
<keyword evidence="9" id="KW-0812">Transmembrane</keyword>
<protein>
    <recommendedName>
        <fullName evidence="3 7">Capsid protein</fullName>
    </recommendedName>
</protein>
<comment type="similarity">
    <text evidence="2 7">Belongs to the anelloviridae capsid protein family.</text>
</comment>
<evidence type="ECO:0000256" key="2">
    <source>
        <dbReference type="ARBA" id="ARBA00006131"/>
    </source>
</evidence>
<organism evidence="10">
    <name type="scientific">Cerdocyon thous torque teno virus 4</name>
    <dbReference type="NCBI Taxonomy" id="2751162"/>
    <lineage>
        <taxon>Viruses</taxon>
        <taxon>Monodnaviria</taxon>
        <taxon>Shotokuvirae</taxon>
        <taxon>Commensaviricota</taxon>
        <taxon>Cardeaviricetes</taxon>
        <taxon>Sanitavirales</taxon>
        <taxon>Anelloviridae</taxon>
        <taxon>Alphatorquevirus</taxon>
    </lineage>
</organism>
<name>A0A7D5GIA1_9VIRU</name>